<comment type="catalytic activity">
    <reaction evidence="2">
        <text>glycyl-tRNA(Ala) + H2O = tRNA(Ala) + glycine + H(+)</text>
        <dbReference type="Rhea" id="RHEA:53744"/>
        <dbReference type="Rhea" id="RHEA-COMP:9657"/>
        <dbReference type="Rhea" id="RHEA-COMP:13640"/>
        <dbReference type="ChEBI" id="CHEBI:15377"/>
        <dbReference type="ChEBI" id="CHEBI:15378"/>
        <dbReference type="ChEBI" id="CHEBI:57305"/>
        <dbReference type="ChEBI" id="CHEBI:78442"/>
        <dbReference type="ChEBI" id="CHEBI:78522"/>
        <dbReference type="EC" id="3.1.1.96"/>
    </reaction>
</comment>
<evidence type="ECO:0000256" key="1">
    <source>
        <dbReference type="ARBA" id="ARBA00013056"/>
    </source>
</evidence>
<evidence type="ECO:0000256" key="3">
    <source>
        <dbReference type="ARBA" id="ARBA00048018"/>
    </source>
</evidence>
<proteinExistence type="predicted"/>
<feature type="compositionally biased region" description="Basic residues" evidence="5">
    <location>
        <begin position="626"/>
        <end position="636"/>
    </location>
</feature>
<comment type="catalytic activity">
    <reaction evidence="3">
        <text>a D-aminoacyl-tRNA + H2O = a tRNA + a D-alpha-amino acid + H(+)</text>
        <dbReference type="Rhea" id="RHEA:13953"/>
        <dbReference type="Rhea" id="RHEA-COMP:10123"/>
        <dbReference type="Rhea" id="RHEA-COMP:10124"/>
        <dbReference type="ChEBI" id="CHEBI:15377"/>
        <dbReference type="ChEBI" id="CHEBI:15378"/>
        <dbReference type="ChEBI" id="CHEBI:59871"/>
        <dbReference type="ChEBI" id="CHEBI:78442"/>
        <dbReference type="ChEBI" id="CHEBI:79333"/>
        <dbReference type="EC" id="3.1.1.96"/>
    </reaction>
</comment>
<dbReference type="GO" id="GO:0051499">
    <property type="term" value="F:D-aminoacyl-tRNA deacylase activity"/>
    <property type="evidence" value="ECO:0007669"/>
    <property type="project" value="UniProtKB-EC"/>
</dbReference>
<feature type="region of interest" description="Disordered" evidence="5">
    <location>
        <begin position="599"/>
        <end position="676"/>
    </location>
</feature>
<evidence type="ECO:0000313" key="6">
    <source>
        <dbReference type="EMBL" id="TWW72420.1"/>
    </source>
</evidence>
<feature type="region of interest" description="Disordered" evidence="5">
    <location>
        <begin position="895"/>
        <end position="924"/>
    </location>
</feature>
<feature type="coiled-coil region" evidence="4">
    <location>
        <begin position="306"/>
        <end position="390"/>
    </location>
</feature>
<gene>
    <name evidence="6" type="ORF">D4764_16G0009170</name>
</gene>
<feature type="compositionally biased region" description="Basic and acidic residues" evidence="5">
    <location>
        <begin position="652"/>
        <end position="676"/>
    </location>
</feature>
<evidence type="ECO:0000256" key="4">
    <source>
        <dbReference type="SAM" id="Coils"/>
    </source>
</evidence>
<dbReference type="AlphaFoldDB" id="A0A5C6P2P4"/>
<feature type="compositionally biased region" description="Basic and acidic residues" evidence="5">
    <location>
        <begin position="757"/>
        <end position="766"/>
    </location>
</feature>
<feature type="coiled-coil region" evidence="4">
    <location>
        <begin position="103"/>
        <end position="216"/>
    </location>
</feature>
<organism evidence="6 7">
    <name type="scientific">Takifugu flavidus</name>
    <name type="common">sansaifugu</name>
    <dbReference type="NCBI Taxonomy" id="433684"/>
    <lineage>
        <taxon>Eukaryota</taxon>
        <taxon>Metazoa</taxon>
        <taxon>Chordata</taxon>
        <taxon>Craniata</taxon>
        <taxon>Vertebrata</taxon>
        <taxon>Euteleostomi</taxon>
        <taxon>Actinopterygii</taxon>
        <taxon>Neopterygii</taxon>
        <taxon>Teleostei</taxon>
        <taxon>Neoteleostei</taxon>
        <taxon>Acanthomorphata</taxon>
        <taxon>Eupercaria</taxon>
        <taxon>Tetraodontiformes</taxon>
        <taxon>Tetradontoidea</taxon>
        <taxon>Tetraodontidae</taxon>
        <taxon>Takifugu</taxon>
    </lineage>
</organism>
<feature type="region of interest" description="Disordered" evidence="5">
    <location>
        <begin position="757"/>
        <end position="776"/>
    </location>
</feature>
<dbReference type="InterPro" id="IPR023509">
    <property type="entry name" value="DTD-like_sf"/>
</dbReference>
<protein>
    <recommendedName>
        <fullName evidence="1">D-aminoacyl-tRNA deacylase</fullName>
        <ecNumber evidence="1">3.1.1.96</ecNumber>
    </recommendedName>
</protein>
<feature type="compositionally biased region" description="Basic and acidic residues" evidence="5">
    <location>
        <begin position="412"/>
        <end position="422"/>
    </location>
</feature>
<evidence type="ECO:0000256" key="2">
    <source>
        <dbReference type="ARBA" id="ARBA00047676"/>
    </source>
</evidence>
<keyword evidence="7" id="KW-1185">Reference proteome</keyword>
<feature type="coiled-coil region" evidence="4">
    <location>
        <begin position="846"/>
        <end position="880"/>
    </location>
</feature>
<evidence type="ECO:0000313" key="7">
    <source>
        <dbReference type="Proteomes" id="UP000324091"/>
    </source>
</evidence>
<comment type="caution">
    <text evidence="6">The sequence shown here is derived from an EMBL/GenBank/DDBJ whole genome shotgun (WGS) entry which is preliminary data.</text>
</comment>
<dbReference type="SUPFAM" id="SSF69500">
    <property type="entry name" value="DTD-like"/>
    <property type="match status" value="1"/>
</dbReference>
<name>A0A5C6P2P4_9TELE</name>
<feature type="region of interest" description="Disordered" evidence="5">
    <location>
        <begin position="32"/>
        <end position="60"/>
    </location>
</feature>
<evidence type="ECO:0000256" key="5">
    <source>
        <dbReference type="SAM" id="MobiDB-lite"/>
    </source>
</evidence>
<accession>A0A5C6P2P4</accession>
<dbReference type="Proteomes" id="UP000324091">
    <property type="component" value="Chromosome 16"/>
</dbReference>
<feature type="compositionally biased region" description="Basic residues" evidence="5">
    <location>
        <begin position="423"/>
        <end position="441"/>
    </location>
</feature>
<dbReference type="EMBL" id="RHFK02000008">
    <property type="protein sequence ID" value="TWW72420.1"/>
    <property type="molecule type" value="Genomic_DNA"/>
</dbReference>
<feature type="compositionally biased region" description="Basic and acidic residues" evidence="5">
    <location>
        <begin position="895"/>
        <end position="908"/>
    </location>
</feature>
<keyword evidence="4" id="KW-0175">Coiled coil</keyword>
<feature type="compositionally biased region" description="Basic and acidic residues" evidence="5">
    <location>
        <begin position="43"/>
        <end position="53"/>
    </location>
</feature>
<feature type="compositionally biased region" description="Basic and acidic residues" evidence="5">
    <location>
        <begin position="599"/>
        <end position="625"/>
    </location>
</feature>
<reference evidence="6 7" key="1">
    <citation type="submission" date="2019-04" db="EMBL/GenBank/DDBJ databases">
        <title>Chromosome genome assembly for Takifugu flavidus.</title>
        <authorList>
            <person name="Xiao S."/>
        </authorList>
    </citation>
    <scope>NUCLEOTIDE SEQUENCE [LARGE SCALE GENOMIC DNA]</scope>
    <source>
        <strain evidence="6">HTHZ2018</strain>
        <tissue evidence="6">Muscle</tissue>
    </source>
</reference>
<sequence>MDIKFLIEDYERAHQDILVGRNDMSKLLQEIKEEKQQQSAESSDAHEAKHLEVNAEPPQGNILEDKELQEFFKYCNGPFIAEPHIKTHKSELLSEEKLQNLNREECLNLLTRFEAELQQEKSKNKTAQEELDKVKLSSAEEIQKHKTELDNVRQQLKSLQCDHQKTIKEHPDLCQQELKKTKAAYEEQLQNHKEELKDFKRKYEILQRDLKKAQETIEREQPSAETPLEQELQTCKKDLHQFEAKFDSFRADLEKYKMDLQSSESSLFMRGLASHLGGKAKGRVMQYHNNINKEDGLRLYGSFVSLSELQQEKSKNKAAQEELEKGVWESNQGMFQSFKIARDELQKQGLSLQSELQESRKETQQEKKLYDCLKKEKDTIRLAYKEQQNQLSYTKSTLRAFVLSWTITTRSESKTEETDHLRKDRKKVKKSHNKDRRKRCLRAADGEEETEEPSEKQPKHRSKQKAGENEDPQTSRQTQKTKKSAFTKMCHFFGLRKHKKMEAEQTGRVLVKTHKSELLSEEKLQTLNLEECLNLLKRFEAELQQEKSKNKAAQEELEKQLKSLQCDHQKTIKEHSNLCQQELKKTKAAYEEQLQNHKEELKDFKQTGRLQDKERVKNRRDGSLRKDRKKVKKSHNKDREKADSDTELEPWNDEKKRHAELQQEKSKNKAAQEELEKVKLSSAEEIQKHKTELDNVRQQLKSLQCDHQKTIKEHSNLCQQELKKTKAAYEEQLQNHKEELKDFKQKYEILQRDLKKAQETIEREQPSGEAPLEQEHQTCKKDLRQKFDSFRADLKKSKMDLQSSESSLFMRGLGSMGMSSNQGMFQSFKIAETNFRSRVLSLQSELQESKKETQQEKKLYDCLKKEKDTIRLAYKEQQNQLSYAKMHFESVRAQLDDYKTRSESKTEETDLSGRTGRRSKNPTTRTVRRLTVILN</sequence>
<feature type="region of interest" description="Disordered" evidence="5">
    <location>
        <begin position="412"/>
        <end position="483"/>
    </location>
</feature>
<dbReference type="EC" id="3.1.1.96" evidence="1"/>